<dbReference type="NCBIfam" id="TIGR02532">
    <property type="entry name" value="IV_pilin_GFxxxE"/>
    <property type="match status" value="1"/>
</dbReference>
<keyword evidence="13" id="KW-1185">Reference proteome</keyword>
<dbReference type="Pfam" id="PF12019">
    <property type="entry name" value="GspH"/>
    <property type="match status" value="1"/>
</dbReference>
<evidence type="ECO:0000256" key="2">
    <source>
        <dbReference type="ARBA" id="ARBA00021549"/>
    </source>
</evidence>
<evidence type="ECO:0000259" key="11">
    <source>
        <dbReference type="Pfam" id="PF12019"/>
    </source>
</evidence>
<accession>A0A370FJJ0</accession>
<reference evidence="12 13" key="1">
    <citation type="submission" date="2018-07" db="EMBL/GenBank/DDBJ databases">
        <title>Genomic Encyclopedia of Type Strains, Phase IV (KMG-IV): sequencing the most valuable type-strain genomes for metagenomic binning, comparative biology and taxonomic classification.</title>
        <authorList>
            <person name="Goeker M."/>
        </authorList>
    </citation>
    <scope>NUCLEOTIDE SEQUENCE [LARGE SCALE GENOMIC DNA]</scope>
    <source>
        <strain evidence="12 13">DSM 21352</strain>
    </source>
</reference>
<dbReference type="Pfam" id="PF07963">
    <property type="entry name" value="N_methyl"/>
    <property type="match status" value="1"/>
</dbReference>
<dbReference type="GO" id="GO:0005886">
    <property type="term" value="C:plasma membrane"/>
    <property type="evidence" value="ECO:0007669"/>
    <property type="project" value="UniProtKB-SubCell"/>
</dbReference>
<dbReference type="EMBL" id="QQAV01000004">
    <property type="protein sequence ID" value="RDI25289.1"/>
    <property type="molecule type" value="Genomic_DNA"/>
</dbReference>
<dbReference type="InterPro" id="IPR022346">
    <property type="entry name" value="T2SS_GspH"/>
</dbReference>
<evidence type="ECO:0000256" key="6">
    <source>
        <dbReference type="ARBA" id="ARBA00022692"/>
    </source>
</evidence>
<evidence type="ECO:0000313" key="12">
    <source>
        <dbReference type="EMBL" id="RDI25289.1"/>
    </source>
</evidence>
<dbReference type="PROSITE" id="PS00409">
    <property type="entry name" value="PROKAR_NTER_METHYL"/>
    <property type="match status" value="1"/>
</dbReference>
<protein>
    <recommendedName>
        <fullName evidence="2">Type II secretion system protein H</fullName>
    </recommendedName>
    <alternativeName>
        <fullName evidence="10">General secretion pathway protein H</fullName>
    </alternativeName>
</protein>
<dbReference type="RefSeq" id="WP_081682259.1">
    <property type="nucleotide sequence ID" value="NZ_QQAV01000004.1"/>
</dbReference>
<keyword evidence="6" id="KW-0812">Transmembrane</keyword>
<keyword evidence="4" id="KW-0488">Methylation</keyword>
<evidence type="ECO:0000256" key="1">
    <source>
        <dbReference type="ARBA" id="ARBA00004377"/>
    </source>
</evidence>
<keyword evidence="8" id="KW-0472">Membrane</keyword>
<feature type="domain" description="General secretion pathway GspH" evidence="11">
    <location>
        <begin position="47"/>
        <end position="191"/>
    </location>
</feature>
<dbReference type="OrthoDB" id="5956286at2"/>
<evidence type="ECO:0000256" key="8">
    <source>
        <dbReference type="ARBA" id="ARBA00023136"/>
    </source>
</evidence>
<dbReference type="Proteomes" id="UP000255265">
    <property type="component" value="Unassembled WGS sequence"/>
</dbReference>
<sequence>MQRGRRRGAGGMSLIELMVGVALLAILLALAVPAFGDWMRNARVRTTAESLRAGLQQARAEAIRRNANVRFQLVTTLDNGCALSTSGPFWVSNAGASVSPASGCAGAISTTVSPFLIQKSPVVSNATSDITLTASGSGVIAFDPLGRMTGTTNPTIATPAQFTVDLGSSGGSCIAQGGNVRCLRIAVSVSGDARLCDLTRTTTNDPMKC</sequence>
<evidence type="ECO:0000256" key="3">
    <source>
        <dbReference type="ARBA" id="ARBA00022475"/>
    </source>
</evidence>
<keyword evidence="7" id="KW-1133">Transmembrane helix</keyword>
<dbReference type="Gene3D" id="3.30.700.10">
    <property type="entry name" value="Glycoprotein, Type 4 Pilin"/>
    <property type="match status" value="1"/>
</dbReference>
<dbReference type="GO" id="GO:0015627">
    <property type="term" value="C:type II protein secretion system complex"/>
    <property type="evidence" value="ECO:0007669"/>
    <property type="project" value="InterPro"/>
</dbReference>
<evidence type="ECO:0000256" key="5">
    <source>
        <dbReference type="ARBA" id="ARBA00022519"/>
    </source>
</evidence>
<gene>
    <name evidence="12" type="ORF">DFR41_104349</name>
</gene>
<evidence type="ECO:0000256" key="9">
    <source>
        <dbReference type="ARBA" id="ARBA00025772"/>
    </source>
</evidence>
<evidence type="ECO:0000256" key="10">
    <source>
        <dbReference type="ARBA" id="ARBA00030775"/>
    </source>
</evidence>
<dbReference type="AlphaFoldDB" id="A0A370FJJ0"/>
<organism evidence="12 13">
    <name type="scientific">Pseudacidovorax intermedius</name>
    <dbReference type="NCBI Taxonomy" id="433924"/>
    <lineage>
        <taxon>Bacteria</taxon>
        <taxon>Pseudomonadati</taxon>
        <taxon>Pseudomonadota</taxon>
        <taxon>Betaproteobacteria</taxon>
        <taxon>Burkholderiales</taxon>
        <taxon>Comamonadaceae</taxon>
        <taxon>Pseudacidovorax</taxon>
    </lineage>
</organism>
<proteinExistence type="inferred from homology"/>
<evidence type="ECO:0000313" key="13">
    <source>
        <dbReference type="Proteomes" id="UP000255265"/>
    </source>
</evidence>
<evidence type="ECO:0000256" key="7">
    <source>
        <dbReference type="ARBA" id="ARBA00022989"/>
    </source>
</evidence>
<dbReference type="InterPro" id="IPR012902">
    <property type="entry name" value="N_methyl_site"/>
</dbReference>
<evidence type="ECO:0000256" key="4">
    <source>
        <dbReference type="ARBA" id="ARBA00022481"/>
    </source>
</evidence>
<dbReference type="GO" id="GO:0015628">
    <property type="term" value="P:protein secretion by the type II secretion system"/>
    <property type="evidence" value="ECO:0007669"/>
    <property type="project" value="InterPro"/>
</dbReference>
<comment type="caution">
    <text evidence="12">The sequence shown here is derived from an EMBL/GenBank/DDBJ whole genome shotgun (WGS) entry which is preliminary data.</text>
</comment>
<keyword evidence="5" id="KW-0997">Cell inner membrane</keyword>
<comment type="subcellular location">
    <subcellularLocation>
        <location evidence="1">Cell inner membrane</location>
        <topology evidence="1">Single-pass membrane protein</topology>
    </subcellularLocation>
</comment>
<dbReference type="SUPFAM" id="SSF54523">
    <property type="entry name" value="Pili subunits"/>
    <property type="match status" value="1"/>
</dbReference>
<name>A0A370FJJ0_9BURK</name>
<comment type="similarity">
    <text evidence="9">Belongs to the GSP H family.</text>
</comment>
<dbReference type="InterPro" id="IPR045584">
    <property type="entry name" value="Pilin-like"/>
</dbReference>
<keyword evidence="3" id="KW-1003">Cell membrane</keyword>